<name>A0A816QCA5_9BILA</name>
<gene>
    <name evidence="1" type="ORF">WKI299_LOCUS11967</name>
</gene>
<dbReference type="EMBL" id="CAJNRF010004469">
    <property type="protein sequence ID" value="CAF2060111.1"/>
    <property type="molecule type" value="Genomic_DNA"/>
</dbReference>
<dbReference type="Proteomes" id="UP000663856">
    <property type="component" value="Unassembled WGS sequence"/>
</dbReference>
<dbReference type="AlphaFoldDB" id="A0A816QCA5"/>
<protein>
    <submittedName>
        <fullName evidence="1">Uncharacterized protein</fullName>
    </submittedName>
</protein>
<evidence type="ECO:0000313" key="1">
    <source>
        <dbReference type="EMBL" id="CAF2060111.1"/>
    </source>
</evidence>
<evidence type="ECO:0000313" key="2">
    <source>
        <dbReference type="Proteomes" id="UP000663856"/>
    </source>
</evidence>
<sequence>MARKMYSRNHDAFLDQFMVQRFTAHELLAALAVRHLKERRDEYVLRAGMIAVGSQASKDIVVTTAVNFRYLYTTYNALDHGKSKEVTVHISNIFELNSH</sequence>
<organism evidence="1 2">
    <name type="scientific">Rotaria magnacalcarata</name>
    <dbReference type="NCBI Taxonomy" id="392030"/>
    <lineage>
        <taxon>Eukaryota</taxon>
        <taxon>Metazoa</taxon>
        <taxon>Spiralia</taxon>
        <taxon>Gnathifera</taxon>
        <taxon>Rotifera</taxon>
        <taxon>Eurotatoria</taxon>
        <taxon>Bdelloidea</taxon>
        <taxon>Philodinida</taxon>
        <taxon>Philodinidae</taxon>
        <taxon>Rotaria</taxon>
    </lineage>
</organism>
<comment type="caution">
    <text evidence="1">The sequence shown here is derived from an EMBL/GenBank/DDBJ whole genome shotgun (WGS) entry which is preliminary data.</text>
</comment>
<accession>A0A816QCA5</accession>
<reference evidence="1" key="1">
    <citation type="submission" date="2021-02" db="EMBL/GenBank/DDBJ databases">
        <authorList>
            <person name="Nowell W R."/>
        </authorList>
    </citation>
    <scope>NUCLEOTIDE SEQUENCE</scope>
</reference>
<proteinExistence type="predicted"/>